<gene>
    <name evidence="1" type="ORF">CWS31_002100</name>
</gene>
<sequence length="256" mass="29689">MKLAKHLTQGRLVYLSQQQDAISVTDNDHYRWMAFSDVVQSVMLKRKPWQLTLPHQIALQLPLLFYKPKRVIELGLGGGNATRFLQHLSSNIHLTTIDYSQDVINSFEQYFNPEKASFDIVCADGMTWLTNNVNESSDDIDWLICDVYQSKEFGFKIIVKQLEVLAASLNNSACLSINLPDISDQNINLSLTILQQLCPEHHITYFSIPNYLNIVIHLTPNHWLLEKLIQRNKNSYLPAVTLNRWRRFWRYGLQAN</sequence>
<dbReference type="RefSeq" id="WP_101343445.1">
    <property type="nucleotide sequence ID" value="NZ_PJAI02000001.1"/>
</dbReference>
<evidence type="ECO:0008006" key="3">
    <source>
        <dbReference type="Google" id="ProtNLM"/>
    </source>
</evidence>
<evidence type="ECO:0000313" key="2">
    <source>
        <dbReference type="Proteomes" id="UP000815846"/>
    </source>
</evidence>
<protein>
    <recommendedName>
        <fullName evidence="3">Spermidine synthase</fullName>
    </recommendedName>
</protein>
<evidence type="ECO:0000313" key="1">
    <source>
        <dbReference type="EMBL" id="TYK67338.1"/>
    </source>
</evidence>
<organism evidence="1 2">
    <name type="scientific">Colwellia echini</name>
    <dbReference type="NCBI Taxonomy" id="1982103"/>
    <lineage>
        <taxon>Bacteria</taxon>
        <taxon>Pseudomonadati</taxon>
        <taxon>Pseudomonadota</taxon>
        <taxon>Gammaproteobacteria</taxon>
        <taxon>Alteromonadales</taxon>
        <taxon>Colwelliaceae</taxon>
        <taxon>Colwellia</taxon>
    </lineage>
</organism>
<dbReference type="Proteomes" id="UP000815846">
    <property type="component" value="Unassembled WGS sequence"/>
</dbReference>
<dbReference type="Gene3D" id="3.40.50.150">
    <property type="entry name" value="Vaccinia Virus protein VP39"/>
    <property type="match status" value="1"/>
</dbReference>
<keyword evidence="2" id="KW-1185">Reference proteome</keyword>
<proteinExistence type="predicted"/>
<accession>A0ABY3N1G7</accession>
<dbReference type="InterPro" id="IPR029063">
    <property type="entry name" value="SAM-dependent_MTases_sf"/>
</dbReference>
<dbReference type="SUPFAM" id="SSF53335">
    <property type="entry name" value="S-adenosyl-L-methionine-dependent methyltransferases"/>
    <property type="match status" value="1"/>
</dbReference>
<name>A0ABY3N1G7_9GAMM</name>
<comment type="caution">
    <text evidence="1">The sequence shown here is derived from an EMBL/GenBank/DDBJ whole genome shotgun (WGS) entry which is preliminary data.</text>
</comment>
<reference evidence="1 2" key="1">
    <citation type="submission" date="2019-08" db="EMBL/GenBank/DDBJ databases">
        <title>Microbe sample from Colwellia echini.</title>
        <authorList>
            <person name="Christiansen L."/>
            <person name="Pathiraja D."/>
            <person name="Schultz-Johansen M."/>
            <person name="Choi I.-G."/>
            <person name="Stougaard P."/>
        </authorList>
    </citation>
    <scope>NUCLEOTIDE SEQUENCE [LARGE SCALE GENOMIC DNA]</scope>
    <source>
        <strain evidence="1 2">A3</strain>
    </source>
</reference>
<dbReference type="EMBL" id="PJAI02000001">
    <property type="protein sequence ID" value="TYK67338.1"/>
    <property type="molecule type" value="Genomic_DNA"/>
</dbReference>